<feature type="domain" description="SET" evidence="2">
    <location>
        <begin position="134"/>
        <end position="287"/>
    </location>
</feature>
<protein>
    <recommendedName>
        <fullName evidence="2">SET domain-containing protein</fullName>
    </recommendedName>
</protein>
<dbReference type="AlphaFoldDB" id="A0A4S4LMP0"/>
<dbReference type="Proteomes" id="UP000310158">
    <property type="component" value="Unassembled WGS sequence"/>
</dbReference>
<evidence type="ECO:0000259" key="2">
    <source>
        <dbReference type="PROSITE" id="PS50280"/>
    </source>
</evidence>
<dbReference type="EMBL" id="SGPL01000523">
    <property type="protein sequence ID" value="THH11290.1"/>
    <property type="molecule type" value="Genomic_DNA"/>
</dbReference>
<dbReference type="Pfam" id="PF00856">
    <property type="entry name" value="SET"/>
    <property type="match status" value="1"/>
</dbReference>
<dbReference type="InterPro" id="IPR001214">
    <property type="entry name" value="SET_dom"/>
</dbReference>
<comment type="caution">
    <text evidence="3">The sequence shown here is derived from an EMBL/GenBank/DDBJ whole genome shotgun (WGS) entry which is preliminary data.</text>
</comment>
<proteinExistence type="predicted"/>
<dbReference type="SMART" id="SM00317">
    <property type="entry name" value="SET"/>
    <property type="match status" value="1"/>
</dbReference>
<dbReference type="InterPro" id="IPR053185">
    <property type="entry name" value="SET_domain_protein"/>
</dbReference>
<name>A0A4S4LMP0_9AGAM</name>
<feature type="region of interest" description="Disordered" evidence="1">
    <location>
        <begin position="1"/>
        <end position="47"/>
    </location>
</feature>
<dbReference type="OrthoDB" id="265717at2759"/>
<keyword evidence="4" id="KW-1185">Reference proteome</keyword>
<evidence type="ECO:0000256" key="1">
    <source>
        <dbReference type="SAM" id="MobiDB-lite"/>
    </source>
</evidence>
<dbReference type="CDD" id="cd20071">
    <property type="entry name" value="SET_SMYD"/>
    <property type="match status" value="1"/>
</dbReference>
<organism evidence="3 4">
    <name type="scientific">Bondarzewia mesenterica</name>
    <dbReference type="NCBI Taxonomy" id="1095465"/>
    <lineage>
        <taxon>Eukaryota</taxon>
        <taxon>Fungi</taxon>
        <taxon>Dikarya</taxon>
        <taxon>Basidiomycota</taxon>
        <taxon>Agaricomycotina</taxon>
        <taxon>Agaricomycetes</taxon>
        <taxon>Russulales</taxon>
        <taxon>Bondarzewiaceae</taxon>
        <taxon>Bondarzewia</taxon>
    </lineage>
</organism>
<gene>
    <name evidence="3" type="ORF">EW146_g8095</name>
</gene>
<dbReference type="SUPFAM" id="SSF82199">
    <property type="entry name" value="SET domain"/>
    <property type="match status" value="1"/>
</dbReference>
<evidence type="ECO:0000313" key="3">
    <source>
        <dbReference type="EMBL" id="THH11290.1"/>
    </source>
</evidence>
<dbReference type="PANTHER" id="PTHR47332">
    <property type="entry name" value="SET DOMAIN-CONTAINING PROTEIN 5"/>
    <property type="match status" value="1"/>
</dbReference>
<sequence>MIATQQGLLPVKPSSRPPPRPPRSIARVPVPPLVPKSPGTPSKTISDHVTPRALLDNICLADEGFMQWSALRYIAPSMPDTYDCIGKHDTLIHEIYYADLRTKCVSILTRDVLDCLAGEPIAIPNPDIPEDLSLPFKIAPSPGKGLGLFATRFLEAGQLVVAEPPLIIVPLVLPMTSPGLSKAHTFRTLFARLEDPHRRLLLSLSNCKPASLCSREEGIIRTNGLSIELHATEGYTVAHNGVFLITSRANHSCSPNAAYIWDADAFTLTLSALRPIPVDEEITIAYTSLTAPLASRLFTLRAAYHFACACESCVRPRTDRALLQSDQNRIELDRWWARRTTFERWLKDRSMPYLALIIAHVRALEMLEQEGLHDGRARHCDMVARCFGALGETNKFVEWAARAAKEWTVVARRYSGAVQEEIALEKVGMCKKWVREPDSFEFWATRL</sequence>
<dbReference type="PANTHER" id="PTHR47332:SF4">
    <property type="entry name" value="SET DOMAIN-CONTAINING PROTEIN 5"/>
    <property type="match status" value="1"/>
</dbReference>
<evidence type="ECO:0000313" key="4">
    <source>
        <dbReference type="Proteomes" id="UP000310158"/>
    </source>
</evidence>
<accession>A0A4S4LMP0</accession>
<dbReference type="Gene3D" id="2.170.270.10">
    <property type="entry name" value="SET domain"/>
    <property type="match status" value="1"/>
</dbReference>
<dbReference type="PROSITE" id="PS50280">
    <property type="entry name" value="SET"/>
    <property type="match status" value="1"/>
</dbReference>
<reference evidence="3 4" key="1">
    <citation type="submission" date="2019-02" db="EMBL/GenBank/DDBJ databases">
        <title>Genome sequencing of the rare red list fungi Bondarzewia mesenterica.</title>
        <authorList>
            <person name="Buettner E."/>
            <person name="Kellner H."/>
        </authorList>
    </citation>
    <scope>NUCLEOTIDE SEQUENCE [LARGE SCALE GENOMIC DNA]</scope>
    <source>
        <strain evidence="3 4">DSM 108281</strain>
    </source>
</reference>
<dbReference type="InterPro" id="IPR046341">
    <property type="entry name" value="SET_dom_sf"/>
</dbReference>